<dbReference type="InterPro" id="IPR000683">
    <property type="entry name" value="Gfo/Idh/MocA-like_OxRdtase_N"/>
</dbReference>
<dbReference type="Gene3D" id="3.30.360.10">
    <property type="entry name" value="Dihydrodipicolinate Reductase, domain 2"/>
    <property type="match status" value="1"/>
</dbReference>
<reference evidence="3 4" key="1">
    <citation type="submission" date="2016-01" db="EMBL/GenBank/DDBJ databases">
        <title>High potential of lignocellulose degradation of a new Verrucomicrobia species.</title>
        <authorList>
            <person name="Wang Y."/>
            <person name="Shi Y."/>
            <person name="Qiu Z."/>
            <person name="Liu S."/>
            <person name="Yang H."/>
        </authorList>
    </citation>
    <scope>NUCLEOTIDE SEQUENCE [LARGE SCALE GENOMIC DNA]</scope>
    <source>
        <strain evidence="3 4">TSB47</strain>
    </source>
</reference>
<dbReference type="GO" id="GO:0000166">
    <property type="term" value="F:nucleotide binding"/>
    <property type="evidence" value="ECO:0007669"/>
    <property type="project" value="InterPro"/>
</dbReference>
<accession>A0A178IKA0</accession>
<sequence>MPSAANQPSFPADSRVPIGIVGLNFGRHIIDQLAAGAAWLRVAAVCDLDAAKASAMAEKLGGGVRAFDDLQKLIDAPDIPAIGLFTGPAGRAALIRRIIRAGKDVITTKPFEIDPDAALAVLREARALGRVVHLNSPAPLPAPDIAQIERWRTGYDLGAPVGARADVWASYRETADGSWYDDPARCPAAPIFRLGIYLINDLVRLFGPVADAQVMQTRLFTGRPTPDNAQLSLRFENGALANIFASFCVGDGDCYRNGLTLNFENGTIYRNLGPARGDAGKSELALVKLRDGARQVVARAEVTGGSGAYQWEAFARAVRRESFAGAESFTTPEQIVAGLRVIQMMGRQPGIATPSSG</sequence>
<protein>
    <submittedName>
        <fullName evidence="3">Uncharacterized protein</fullName>
    </submittedName>
</protein>
<gene>
    <name evidence="3" type="ORF">AW736_12710</name>
</gene>
<organism evidence="3 4">
    <name type="scientific">Termitidicoccus mucosus</name>
    <dbReference type="NCBI Taxonomy" id="1184151"/>
    <lineage>
        <taxon>Bacteria</taxon>
        <taxon>Pseudomonadati</taxon>
        <taxon>Verrucomicrobiota</taxon>
        <taxon>Opitutia</taxon>
        <taxon>Opitutales</taxon>
        <taxon>Opitutaceae</taxon>
        <taxon>Termitidicoccus</taxon>
    </lineage>
</organism>
<dbReference type="STRING" id="1184151.AW736_12710"/>
<dbReference type="PANTHER" id="PTHR43708:SF8">
    <property type="entry name" value="OXIDOREDUCTASE"/>
    <property type="match status" value="1"/>
</dbReference>
<dbReference type="Pfam" id="PF01408">
    <property type="entry name" value="GFO_IDH_MocA"/>
    <property type="match status" value="1"/>
</dbReference>
<feature type="domain" description="Gfo/Idh/MocA-like oxidoreductase N-terminal" evidence="1">
    <location>
        <begin position="18"/>
        <end position="135"/>
    </location>
</feature>
<dbReference type="InterPro" id="IPR055170">
    <property type="entry name" value="GFO_IDH_MocA-like_dom"/>
</dbReference>
<dbReference type="RefSeq" id="WP_068770595.1">
    <property type="nucleotide sequence ID" value="NZ_CP109796.1"/>
</dbReference>
<proteinExistence type="predicted"/>
<evidence type="ECO:0000313" key="4">
    <source>
        <dbReference type="Proteomes" id="UP000078486"/>
    </source>
</evidence>
<dbReference type="SUPFAM" id="SSF51735">
    <property type="entry name" value="NAD(P)-binding Rossmann-fold domains"/>
    <property type="match status" value="1"/>
</dbReference>
<dbReference type="Pfam" id="PF22725">
    <property type="entry name" value="GFO_IDH_MocA_C3"/>
    <property type="match status" value="1"/>
</dbReference>
<dbReference type="PANTHER" id="PTHR43708">
    <property type="entry name" value="CONSERVED EXPRESSED OXIDOREDUCTASE (EUROFUNG)"/>
    <property type="match status" value="1"/>
</dbReference>
<dbReference type="AlphaFoldDB" id="A0A178IKA0"/>
<comment type="caution">
    <text evidence="3">The sequence shown here is derived from an EMBL/GenBank/DDBJ whole genome shotgun (WGS) entry which is preliminary data.</text>
</comment>
<dbReference type="InterPro" id="IPR051317">
    <property type="entry name" value="Gfo/Idh/MocA_oxidoreduct"/>
</dbReference>
<evidence type="ECO:0000259" key="1">
    <source>
        <dbReference type="Pfam" id="PF01408"/>
    </source>
</evidence>
<dbReference type="InterPro" id="IPR036291">
    <property type="entry name" value="NAD(P)-bd_dom_sf"/>
</dbReference>
<dbReference type="OrthoDB" id="2530554at2"/>
<dbReference type="Proteomes" id="UP000078486">
    <property type="component" value="Unassembled WGS sequence"/>
</dbReference>
<evidence type="ECO:0000259" key="2">
    <source>
        <dbReference type="Pfam" id="PF22725"/>
    </source>
</evidence>
<evidence type="ECO:0000313" key="3">
    <source>
        <dbReference type="EMBL" id="OAM89536.1"/>
    </source>
</evidence>
<dbReference type="SUPFAM" id="SSF55347">
    <property type="entry name" value="Glyceraldehyde-3-phosphate dehydrogenase-like, C-terminal domain"/>
    <property type="match status" value="1"/>
</dbReference>
<dbReference type="Gene3D" id="3.40.50.720">
    <property type="entry name" value="NAD(P)-binding Rossmann-like Domain"/>
    <property type="match status" value="1"/>
</dbReference>
<keyword evidence="4" id="KW-1185">Reference proteome</keyword>
<feature type="domain" description="GFO/IDH/MocA-like oxidoreductase" evidence="2">
    <location>
        <begin position="156"/>
        <end position="268"/>
    </location>
</feature>
<name>A0A178IKA0_9BACT</name>
<dbReference type="EMBL" id="LRRQ01000089">
    <property type="protein sequence ID" value="OAM89536.1"/>
    <property type="molecule type" value="Genomic_DNA"/>
</dbReference>